<dbReference type="InterPro" id="IPR019775">
    <property type="entry name" value="WD40_repeat_CS"/>
</dbReference>
<evidence type="ECO:0000259" key="5">
    <source>
        <dbReference type="Pfam" id="PF04192"/>
    </source>
</evidence>
<comment type="caution">
    <text evidence="6">The sequence shown here is derived from an EMBL/GenBank/DDBJ whole genome shotgun (WGS) entry which is preliminary data.</text>
</comment>
<evidence type="ECO:0000256" key="4">
    <source>
        <dbReference type="SAM" id="MobiDB-lite"/>
    </source>
</evidence>
<dbReference type="EMBL" id="CAJNOC010006226">
    <property type="protein sequence ID" value="CAF1073060.1"/>
    <property type="molecule type" value="Genomic_DNA"/>
</dbReference>
<dbReference type="PANTHER" id="PTHR22840">
    <property type="entry name" value="WD REPEAT-CONTAINING PROTEIN 36"/>
    <property type="match status" value="1"/>
</dbReference>
<dbReference type="SMART" id="SM00320">
    <property type="entry name" value="WD40"/>
    <property type="match status" value="3"/>
</dbReference>
<feature type="non-terminal residue" evidence="6">
    <location>
        <position position="434"/>
    </location>
</feature>
<name>A0A814M840_9BILA</name>
<feature type="region of interest" description="Disordered" evidence="4">
    <location>
        <begin position="185"/>
        <end position="213"/>
    </location>
</feature>
<accession>A0A814M840</accession>
<sequence>SVRGVATDFLNLTTITCSENGEILFWPFKDKRKLNSNILEYRDKIQLEDNISSIILHRESGMLSVATDDFTVLIIDCDVKKIVRKFTGHSNKISDMTFSADSRWLLTASMDCLVKVWDLPSGKLIDCFKFDSAPTSICLSPSSEFLATTHVNELGIFLWSNKTLYSHVSLKQLPDDYVPSEDIKMPTTSLKSANGTDSDDENGEDDVNNYKNYTSPEQIDLDLVTLSLMPESRWKNLVNLDVIRQRNKPKEPPKVPKLAPFFLPTVSNEQGFTFKTAKESKELNEKQAKLTSVNLFLSDFGTSLSKAKTVEDYETLLAELKKMGPSAIDMEVRSLSEDMGGSVELMERFMQFLLYLMTTRKNFELANSYLSLFLKVHCAHLISLGEDNVMKVTTMLHPITYLNKMLFDSTQGSMQLWNIKTSQLIIFLNVLIHR</sequence>
<dbReference type="GO" id="GO:0032040">
    <property type="term" value="C:small-subunit processome"/>
    <property type="evidence" value="ECO:0007669"/>
    <property type="project" value="InterPro"/>
</dbReference>
<dbReference type="InterPro" id="IPR036322">
    <property type="entry name" value="WD40_repeat_dom_sf"/>
</dbReference>
<feature type="repeat" description="WD" evidence="3">
    <location>
        <begin position="86"/>
        <end position="127"/>
    </location>
</feature>
<evidence type="ECO:0000313" key="7">
    <source>
        <dbReference type="Proteomes" id="UP000663879"/>
    </source>
</evidence>
<gene>
    <name evidence="6" type="ORF">OXX778_LOCUS19825</name>
</gene>
<dbReference type="SUPFAM" id="SSF50978">
    <property type="entry name" value="WD40 repeat-like"/>
    <property type="match status" value="1"/>
</dbReference>
<dbReference type="Pfam" id="PF04192">
    <property type="entry name" value="Utp21"/>
    <property type="match status" value="1"/>
</dbReference>
<dbReference type="AlphaFoldDB" id="A0A814M840"/>
<dbReference type="GO" id="GO:0034388">
    <property type="term" value="C:Pwp2p-containing subcomplex of 90S preribosome"/>
    <property type="evidence" value="ECO:0007669"/>
    <property type="project" value="TreeGrafter"/>
</dbReference>
<dbReference type="OrthoDB" id="10250769at2759"/>
<evidence type="ECO:0000313" key="6">
    <source>
        <dbReference type="EMBL" id="CAF1073060.1"/>
    </source>
</evidence>
<feature type="compositionally biased region" description="Polar residues" evidence="4">
    <location>
        <begin position="186"/>
        <end position="196"/>
    </location>
</feature>
<dbReference type="Gene3D" id="2.130.10.10">
    <property type="entry name" value="YVTN repeat-like/Quinoprotein amine dehydrogenase"/>
    <property type="match status" value="2"/>
</dbReference>
<evidence type="ECO:0000256" key="2">
    <source>
        <dbReference type="ARBA" id="ARBA00022737"/>
    </source>
</evidence>
<reference evidence="6" key="1">
    <citation type="submission" date="2021-02" db="EMBL/GenBank/DDBJ databases">
        <authorList>
            <person name="Nowell W R."/>
        </authorList>
    </citation>
    <scope>NUCLEOTIDE SEQUENCE</scope>
    <source>
        <strain evidence="6">Ploen Becks lab</strain>
    </source>
</reference>
<evidence type="ECO:0000256" key="3">
    <source>
        <dbReference type="PROSITE-ProRule" id="PRU00221"/>
    </source>
</evidence>
<dbReference type="PANTHER" id="PTHR22840:SF12">
    <property type="entry name" value="WD REPEAT-CONTAINING PROTEIN 36"/>
    <property type="match status" value="1"/>
</dbReference>
<keyword evidence="1 3" id="KW-0853">WD repeat</keyword>
<dbReference type="InterPro" id="IPR007319">
    <property type="entry name" value="WDR36/Utp21_C"/>
</dbReference>
<feature type="compositionally biased region" description="Acidic residues" evidence="4">
    <location>
        <begin position="197"/>
        <end position="207"/>
    </location>
</feature>
<dbReference type="Pfam" id="PF25168">
    <property type="entry name" value="Beta-prop_WDR36-Utp21_2nd"/>
    <property type="match status" value="1"/>
</dbReference>
<evidence type="ECO:0000256" key="1">
    <source>
        <dbReference type="ARBA" id="ARBA00022574"/>
    </source>
</evidence>
<organism evidence="6 7">
    <name type="scientific">Brachionus calyciflorus</name>
    <dbReference type="NCBI Taxonomy" id="104777"/>
    <lineage>
        <taxon>Eukaryota</taxon>
        <taxon>Metazoa</taxon>
        <taxon>Spiralia</taxon>
        <taxon>Gnathifera</taxon>
        <taxon>Rotifera</taxon>
        <taxon>Eurotatoria</taxon>
        <taxon>Monogononta</taxon>
        <taxon>Pseudotrocha</taxon>
        <taxon>Ploima</taxon>
        <taxon>Brachionidae</taxon>
        <taxon>Brachionus</taxon>
    </lineage>
</organism>
<dbReference type="GO" id="GO:0006364">
    <property type="term" value="P:rRNA processing"/>
    <property type="evidence" value="ECO:0007669"/>
    <property type="project" value="InterPro"/>
</dbReference>
<dbReference type="PROSITE" id="PS50082">
    <property type="entry name" value="WD_REPEATS_2"/>
    <property type="match status" value="1"/>
</dbReference>
<dbReference type="PROSITE" id="PS00678">
    <property type="entry name" value="WD_REPEATS_1"/>
    <property type="match status" value="1"/>
</dbReference>
<dbReference type="PROSITE" id="PS50294">
    <property type="entry name" value="WD_REPEATS_REGION"/>
    <property type="match status" value="1"/>
</dbReference>
<protein>
    <recommendedName>
        <fullName evidence="5">WDR36/Utp21 C-terminal domain-containing protein</fullName>
    </recommendedName>
</protein>
<proteinExistence type="predicted"/>
<dbReference type="InterPro" id="IPR015943">
    <property type="entry name" value="WD40/YVTN_repeat-like_dom_sf"/>
</dbReference>
<feature type="domain" description="WDR36/Utp21 C-terminal" evidence="5">
    <location>
        <begin position="217"/>
        <end position="393"/>
    </location>
</feature>
<keyword evidence="2" id="KW-0677">Repeat</keyword>
<dbReference type="InterPro" id="IPR001680">
    <property type="entry name" value="WD40_rpt"/>
</dbReference>
<dbReference type="Proteomes" id="UP000663879">
    <property type="component" value="Unassembled WGS sequence"/>
</dbReference>
<keyword evidence="7" id="KW-1185">Reference proteome</keyword>